<dbReference type="Proteomes" id="UP000187059">
    <property type="component" value="Chromosome"/>
</dbReference>
<dbReference type="EMBL" id="CP015093">
    <property type="protein sequence ID" value="APZ51225.1"/>
    <property type="molecule type" value="Genomic_DNA"/>
</dbReference>
<accession>A0A1P8UPC9</accession>
<reference evidence="1 2" key="1">
    <citation type="submission" date="2016-04" db="EMBL/GenBank/DDBJ databases">
        <title>Deep-sea bacteria in the southern Pacific.</title>
        <authorList>
            <person name="Tang K."/>
        </authorList>
    </citation>
    <scope>NUCLEOTIDE SEQUENCE [LARGE SCALE GENOMIC DNA]</scope>
    <source>
        <strain evidence="1 2">JLT2014</strain>
    </source>
</reference>
<keyword evidence="2" id="KW-1185">Reference proteome</keyword>
<protein>
    <submittedName>
        <fullName evidence="1">Uncharacterized protein</fullName>
    </submittedName>
</protein>
<gene>
    <name evidence="1" type="ORF">Ga0080574_TMP891</name>
</gene>
<dbReference type="KEGG" id="paby:Ga0080574_TMP891"/>
<proteinExistence type="predicted"/>
<name>A0A1P8UPC9_9RHOB</name>
<organism evidence="1 2">
    <name type="scientific">Salipiger abyssi</name>
    <dbReference type="NCBI Taxonomy" id="1250539"/>
    <lineage>
        <taxon>Bacteria</taxon>
        <taxon>Pseudomonadati</taxon>
        <taxon>Pseudomonadota</taxon>
        <taxon>Alphaproteobacteria</taxon>
        <taxon>Rhodobacterales</taxon>
        <taxon>Roseobacteraceae</taxon>
        <taxon>Salipiger</taxon>
    </lineage>
</organism>
<evidence type="ECO:0000313" key="2">
    <source>
        <dbReference type="Proteomes" id="UP000187059"/>
    </source>
</evidence>
<evidence type="ECO:0000313" key="1">
    <source>
        <dbReference type="EMBL" id="APZ51225.1"/>
    </source>
</evidence>
<sequence length="37" mass="4186">MTPRDLGNFIIGWNEAQSDEVQAPTADEYAELVRKYG</sequence>
<dbReference type="AlphaFoldDB" id="A0A1P8UPC9"/>